<evidence type="ECO:0000256" key="2">
    <source>
        <dbReference type="PIRSR" id="PIRSR018571-1"/>
    </source>
</evidence>
<gene>
    <name evidence="4" type="primary">spoIIGA</name>
    <name evidence="4" type="ORF">CQU01_05860</name>
</gene>
<protein>
    <recommendedName>
        <fullName evidence="1">Sporulation sigma-E factor-processing peptidase</fullName>
        <ecNumber evidence="1">3.4.23.-</ecNumber>
    </recommendedName>
    <alternativeName>
        <fullName evidence="1">Membrane-associated aspartic protease</fullName>
    </alternativeName>
    <alternativeName>
        <fullName evidence="1">Stage II sporulation protein GA</fullName>
    </alternativeName>
</protein>
<keyword evidence="3" id="KW-1133">Transmembrane helix</keyword>
<keyword evidence="1" id="KW-0064">Aspartyl protease</keyword>
<dbReference type="GO" id="GO:0030436">
    <property type="term" value="P:asexual sporulation"/>
    <property type="evidence" value="ECO:0007669"/>
    <property type="project" value="InterPro"/>
</dbReference>
<feature type="transmembrane region" description="Helical" evidence="3">
    <location>
        <begin position="6"/>
        <end position="27"/>
    </location>
</feature>
<dbReference type="EMBL" id="BJXW01000008">
    <property type="protein sequence ID" value="GEN30348.1"/>
    <property type="molecule type" value="Genomic_DNA"/>
</dbReference>
<comment type="subunit">
    <text evidence="1">Self-associates. Interacts with SigE. Interacts with SpoIIR.</text>
</comment>
<accession>A0A511UX61</accession>
<feature type="transmembrane region" description="Helical" evidence="3">
    <location>
        <begin position="61"/>
        <end position="82"/>
    </location>
</feature>
<evidence type="ECO:0000256" key="1">
    <source>
        <dbReference type="PIRNR" id="PIRNR018571"/>
    </source>
</evidence>
<dbReference type="GO" id="GO:0006508">
    <property type="term" value="P:proteolysis"/>
    <property type="evidence" value="ECO:0007669"/>
    <property type="project" value="UniProtKB-KW"/>
</dbReference>
<dbReference type="AlphaFoldDB" id="A0A511UX61"/>
<dbReference type="Pfam" id="PF03419">
    <property type="entry name" value="Peptidase_U4"/>
    <property type="match status" value="1"/>
</dbReference>
<dbReference type="GO" id="GO:0004190">
    <property type="term" value="F:aspartic-type endopeptidase activity"/>
    <property type="evidence" value="ECO:0007669"/>
    <property type="project" value="UniProtKB-KW"/>
</dbReference>
<keyword evidence="5" id="KW-1185">Reference proteome</keyword>
<evidence type="ECO:0000313" key="4">
    <source>
        <dbReference type="EMBL" id="GEN30348.1"/>
    </source>
</evidence>
<dbReference type="GO" id="GO:0030435">
    <property type="term" value="P:sporulation resulting in formation of a cellular spore"/>
    <property type="evidence" value="ECO:0007669"/>
    <property type="project" value="UniProtKB-KW"/>
</dbReference>
<comment type="function">
    <text evidence="1">Probable aspartic protease that is responsible for the proteolytic cleavage of the RNA polymerase sigma E factor (SigE/spoIIGB) to yield the active peptide in the mother cell during sporulation. Responds to a signal from the forespore that is triggered by the extracellular signal protein SpoIIR.</text>
</comment>
<sequence length="304" mass="35392">MSIYLDVIWLLNFFLDGMLLMLTQILAKETVKKWRILMGAFIASLLVPISIYASGSFFTSFIGKCFYSCLIIMSTFGLHSFYRLMKLLLLFYFVSFSVGGGLIAIYYMMHHTIVVTAQGWLTFHSGLGDPISWFFVMIGFPISWYFTKSRMDKQSIEKLRYDQLYTVSITIKNKTYETIGYLDSGNQLIDPLTKRCVVICDAKFLKQWFTKEDWKHLYQSYLQLCIHDIPKEWQSHIHIIPFHGVSGNNNILFAIRPTKLTFYNQNKQMTTKHVLIGIQFGSLSKDGMYHCLLHPYLMKDSQVV</sequence>
<comment type="caution">
    <text evidence="4">The sequence shown here is derived from an EMBL/GenBank/DDBJ whole genome shotgun (WGS) entry which is preliminary data.</text>
</comment>
<organism evidence="4 5">
    <name type="scientific">Cerasibacillus quisquiliarum</name>
    <dbReference type="NCBI Taxonomy" id="227865"/>
    <lineage>
        <taxon>Bacteria</taxon>
        <taxon>Bacillati</taxon>
        <taxon>Bacillota</taxon>
        <taxon>Bacilli</taxon>
        <taxon>Bacillales</taxon>
        <taxon>Bacillaceae</taxon>
        <taxon>Cerasibacillus</taxon>
    </lineage>
</organism>
<reference evidence="4 5" key="1">
    <citation type="submission" date="2019-07" db="EMBL/GenBank/DDBJ databases">
        <title>Whole genome shotgun sequence of Cerasibacillus quisquiliarum NBRC 102429.</title>
        <authorList>
            <person name="Hosoyama A."/>
            <person name="Uohara A."/>
            <person name="Ohji S."/>
            <person name="Ichikawa N."/>
        </authorList>
    </citation>
    <scope>NUCLEOTIDE SEQUENCE [LARGE SCALE GENOMIC DNA]</scope>
    <source>
        <strain evidence="4 5">NBRC 102429</strain>
    </source>
</reference>
<name>A0A511UX61_9BACI</name>
<comment type="subcellular location">
    <subcellularLocation>
        <location evidence="1">Cell membrane</location>
    </subcellularLocation>
</comment>
<dbReference type="PIRSF" id="PIRSF018571">
    <property type="entry name" value="SpoIIGA"/>
    <property type="match status" value="1"/>
</dbReference>
<dbReference type="NCBIfam" id="TIGR02854">
    <property type="entry name" value="spore_II_GA"/>
    <property type="match status" value="1"/>
</dbReference>
<keyword evidence="3" id="KW-0812">Transmembrane</keyword>
<dbReference type="EC" id="3.4.23.-" evidence="1"/>
<evidence type="ECO:0000313" key="5">
    <source>
        <dbReference type="Proteomes" id="UP000321491"/>
    </source>
</evidence>
<proteinExistence type="inferred from homology"/>
<keyword evidence="1" id="KW-0749">Sporulation</keyword>
<dbReference type="GO" id="GO:0005886">
    <property type="term" value="C:plasma membrane"/>
    <property type="evidence" value="ECO:0007669"/>
    <property type="project" value="UniProtKB-SubCell"/>
</dbReference>
<feature type="active site" evidence="2">
    <location>
        <position position="183"/>
    </location>
</feature>
<dbReference type="InterPro" id="IPR005081">
    <property type="entry name" value="SpoIIGA"/>
</dbReference>
<feature type="transmembrane region" description="Helical" evidence="3">
    <location>
        <begin position="34"/>
        <end position="55"/>
    </location>
</feature>
<keyword evidence="1" id="KW-1003">Cell membrane</keyword>
<keyword evidence="1" id="KW-0645">Protease</keyword>
<comment type="similarity">
    <text evidence="1">Belongs to the peptidase U4 family.</text>
</comment>
<feature type="transmembrane region" description="Helical" evidence="3">
    <location>
        <begin position="89"/>
        <end position="110"/>
    </location>
</feature>
<dbReference type="RefSeq" id="WP_146935535.1">
    <property type="nucleotide sequence ID" value="NZ_JACHHA010000003.1"/>
</dbReference>
<feature type="transmembrane region" description="Helical" evidence="3">
    <location>
        <begin position="130"/>
        <end position="147"/>
    </location>
</feature>
<keyword evidence="1" id="KW-0378">Hydrolase</keyword>
<dbReference type="Proteomes" id="UP000321491">
    <property type="component" value="Unassembled WGS sequence"/>
</dbReference>
<keyword evidence="1 3" id="KW-0472">Membrane</keyword>
<dbReference type="OrthoDB" id="2690199at2"/>
<evidence type="ECO:0000256" key="3">
    <source>
        <dbReference type="SAM" id="Phobius"/>
    </source>
</evidence>